<dbReference type="Proteomes" id="UP000490939">
    <property type="component" value="Unassembled WGS sequence"/>
</dbReference>
<comment type="caution">
    <text evidence="6">The sequence shown here is derived from an EMBL/GenBank/DDBJ whole genome shotgun (WGS) entry which is preliminary data.</text>
</comment>
<dbReference type="InterPro" id="IPR002893">
    <property type="entry name" value="Znf_MYND"/>
</dbReference>
<evidence type="ECO:0000256" key="3">
    <source>
        <dbReference type="ARBA" id="ARBA00022833"/>
    </source>
</evidence>
<feature type="domain" description="MYND-type" evidence="5">
    <location>
        <begin position="9"/>
        <end position="45"/>
    </location>
</feature>
<evidence type="ECO:0000256" key="4">
    <source>
        <dbReference type="PROSITE-ProRule" id="PRU00134"/>
    </source>
</evidence>
<accession>A0A8H3Z649</accession>
<dbReference type="AlphaFoldDB" id="A0A8H3Z649"/>
<evidence type="ECO:0000256" key="2">
    <source>
        <dbReference type="ARBA" id="ARBA00022771"/>
    </source>
</evidence>
<reference evidence="6 7" key="1">
    <citation type="submission" date="2019-07" db="EMBL/GenBank/DDBJ databases">
        <title>Venturia inaequalis Genome Resource.</title>
        <authorList>
            <person name="Lichtner F.J."/>
        </authorList>
    </citation>
    <scope>NUCLEOTIDE SEQUENCE [LARGE SCALE GENOMIC DNA]</scope>
    <source>
        <strain evidence="6 7">DMI_063113</strain>
    </source>
</reference>
<dbReference type="PROSITE" id="PS50865">
    <property type="entry name" value="ZF_MYND_2"/>
    <property type="match status" value="1"/>
</dbReference>
<proteinExistence type="predicted"/>
<sequence length="198" mass="22359">MSDTTTSPCSLCSKATTTTCTDCASIRYCTRTCQNQDAALHQLVCKPFANFDQSTRPDEDHYLGVLFPMPIPGPGFVKVAPKPVWIKETDTAKVGELIGSDPNRPFRRKRQRIENEDSNEVEVVILWNQGDFKSGKNLKNPIMNKIVPQGYWRGAVLVMIGPFVEVKEPTRFRDFGVGDMKYVRKALEDFDRDGPPRD</sequence>
<protein>
    <recommendedName>
        <fullName evidence="5">MYND-type domain-containing protein</fullName>
    </recommendedName>
</protein>
<evidence type="ECO:0000313" key="6">
    <source>
        <dbReference type="EMBL" id="KAE9982002.1"/>
    </source>
</evidence>
<keyword evidence="2 4" id="KW-0863">Zinc-finger</keyword>
<keyword evidence="3" id="KW-0862">Zinc</keyword>
<keyword evidence="7" id="KW-1185">Reference proteome</keyword>
<keyword evidence="1" id="KW-0479">Metal-binding</keyword>
<organism evidence="6 7">
    <name type="scientific">Venturia inaequalis</name>
    <name type="common">Apple scab fungus</name>
    <dbReference type="NCBI Taxonomy" id="5025"/>
    <lineage>
        <taxon>Eukaryota</taxon>
        <taxon>Fungi</taxon>
        <taxon>Dikarya</taxon>
        <taxon>Ascomycota</taxon>
        <taxon>Pezizomycotina</taxon>
        <taxon>Dothideomycetes</taxon>
        <taxon>Pleosporomycetidae</taxon>
        <taxon>Venturiales</taxon>
        <taxon>Venturiaceae</taxon>
        <taxon>Venturia</taxon>
    </lineage>
</organism>
<dbReference type="Pfam" id="PF01753">
    <property type="entry name" value="zf-MYND"/>
    <property type="match status" value="1"/>
</dbReference>
<dbReference type="GO" id="GO:0008270">
    <property type="term" value="F:zinc ion binding"/>
    <property type="evidence" value="ECO:0007669"/>
    <property type="project" value="UniProtKB-KW"/>
</dbReference>
<dbReference type="PROSITE" id="PS01360">
    <property type="entry name" value="ZF_MYND_1"/>
    <property type="match status" value="1"/>
</dbReference>
<dbReference type="SUPFAM" id="SSF144232">
    <property type="entry name" value="HIT/MYND zinc finger-like"/>
    <property type="match status" value="1"/>
</dbReference>
<dbReference type="EMBL" id="WNWR01000349">
    <property type="protein sequence ID" value="KAE9982002.1"/>
    <property type="molecule type" value="Genomic_DNA"/>
</dbReference>
<evidence type="ECO:0000259" key="5">
    <source>
        <dbReference type="PROSITE" id="PS50865"/>
    </source>
</evidence>
<evidence type="ECO:0000256" key="1">
    <source>
        <dbReference type="ARBA" id="ARBA00022723"/>
    </source>
</evidence>
<gene>
    <name evidence="6" type="ORF">EG327_005981</name>
</gene>
<name>A0A8H3Z649_VENIN</name>
<dbReference type="Gene3D" id="6.10.140.2220">
    <property type="match status" value="1"/>
</dbReference>
<evidence type="ECO:0000313" key="7">
    <source>
        <dbReference type="Proteomes" id="UP000490939"/>
    </source>
</evidence>